<evidence type="ECO:0000313" key="1">
    <source>
        <dbReference type="EMBL" id="CAE8687580.1"/>
    </source>
</evidence>
<gene>
    <name evidence="1" type="ORF">PGLA2088_LOCUS25525</name>
</gene>
<name>A0A813JZV2_POLGL</name>
<dbReference type="Proteomes" id="UP000626109">
    <property type="component" value="Unassembled WGS sequence"/>
</dbReference>
<comment type="caution">
    <text evidence="1">The sequence shown here is derived from an EMBL/GenBank/DDBJ whole genome shotgun (WGS) entry which is preliminary data.</text>
</comment>
<protein>
    <submittedName>
        <fullName evidence="1">Uncharacterized protein</fullName>
    </submittedName>
</protein>
<reference evidence="1" key="1">
    <citation type="submission" date="2021-02" db="EMBL/GenBank/DDBJ databases">
        <authorList>
            <person name="Dougan E. K."/>
            <person name="Rhodes N."/>
            <person name="Thang M."/>
            <person name="Chan C."/>
        </authorList>
    </citation>
    <scope>NUCLEOTIDE SEQUENCE</scope>
</reference>
<sequence length="106" mass="11982">MLLVLLLNFSVLAVKLRSHVRKSNLKHEFDQLNQYRDILGAWDYAVTDPDGMLDGAVAPDSCVSTRRRRKQLPAYFGPWCLQPTGDVLSQRTTQHNSDFTTTATSD</sequence>
<proteinExistence type="predicted"/>
<dbReference type="EMBL" id="CAJNNW010026761">
    <property type="protein sequence ID" value="CAE8687580.1"/>
    <property type="molecule type" value="Genomic_DNA"/>
</dbReference>
<organism evidence="1 2">
    <name type="scientific">Polarella glacialis</name>
    <name type="common">Dinoflagellate</name>
    <dbReference type="NCBI Taxonomy" id="89957"/>
    <lineage>
        <taxon>Eukaryota</taxon>
        <taxon>Sar</taxon>
        <taxon>Alveolata</taxon>
        <taxon>Dinophyceae</taxon>
        <taxon>Suessiales</taxon>
        <taxon>Suessiaceae</taxon>
        <taxon>Polarella</taxon>
    </lineage>
</organism>
<dbReference type="AlphaFoldDB" id="A0A813JZV2"/>
<accession>A0A813JZV2</accession>
<evidence type="ECO:0000313" key="2">
    <source>
        <dbReference type="Proteomes" id="UP000626109"/>
    </source>
</evidence>